<dbReference type="Gene3D" id="3.30.40.10">
    <property type="entry name" value="Zinc/RING finger domain, C3HC4 (zinc finger)"/>
    <property type="match status" value="1"/>
</dbReference>
<keyword evidence="5" id="KW-0175">Coiled coil</keyword>
<organism evidence="8 9">
    <name type="scientific">Plasmopara halstedii</name>
    <name type="common">Downy mildew of sunflower</name>
    <dbReference type="NCBI Taxonomy" id="4781"/>
    <lineage>
        <taxon>Eukaryota</taxon>
        <taxon>Sar</taxon>
        <taxon>Stramenopiles</taxon>
        <taxon>Oomycota</taxon>
        <taxon>Peronosporomycetes</taxon>
        <taxon>Peronosporales</taxon>
        <taxon>Peronosporaceae</taxon>
        <taxon>Plasmopara</taxon>
    </lineage>
</organism>
<dbReference type="RefSeq" id="XP_024571881.1">
    <property type="nucleotide sequence ID" value="XM_024725003.1"/>
</dbReference>
<keyword evidence="2" id="KW-0863">Zinc-finger</keyword>
<dbReference type="GeneID" id="36406445"/>
<feature type="compositionally biased region" description="Basic and acidic residues" evidence="6">
    <location>
        <begin position="1"/>
        <end position="21"/>
    </location>
</feature>
<feature type="domain" description="ELM2" evidence="7">
    <location>
        <begin position="44"/>
        <end position="143"/>
    </location>
</feature>
<dbReference type="PANTHER" id="PTHR46723">
    <property type="entry name" value="LEUCINE-RICH REPEAT AND IQ DOMAIN-CONTAINING PROTEIN 3"/>
    <property type="match status" value="1"/>
</dbReference>
<evidence type="ECO:0000256" key="1">
    <source>
        <dbReference type="ARBA" id="ARBA00022723"/>
    </source>
</evidence>
<dbReference type="EMBL" id="CCYD01000053">
    <property type="protein sequence ID" value="CEG35512.1"/>
    <property type="molecule type" value="Genomic_DNA"/>
</dbReference>
<name>A0A0P1A4N4_PLAHL</name>
<dbReference type="SMART" id="SM01189">
    <property type="entry name" value="ELM2"/>
    <property type="match status" value="1"/>
</dbReference>
<dbReference type="Pfam" id="PF01448">
    <property type="entry name" value="ELM2"/>
    <property type="match status" value="1"/>
</dbReference>
<dbReference type="Proteomes" id="UP000054928">
    <property type="component" value="Unassembled WGS sequence"/>
</dbReference>
<feature type="compositionally biased region" description="Low complexity" evidence="6">
    <location>
        <begin position="22"/>
        <end position="33"/>
    </location>
</feature>
<feature type="region of interest" description="Disordered" evidence="6">
    <location>
        <begin position="1853"/>
        <end position="1919"/>
    </location>
</feature>
<dbReference type="SUPFAM" id="SSF57903">
    <property type="entry name" value="FYVE/PHD zinc finger"/>
    <property type="match status" value="1"/>
</dbReference>
<feature type="compositionally biased region" description="Basic residues" evidence="6">
    <location>
        <begin position="1860"/>
        <end position="1872"/>
    </location>
</feature>
<keyword evidence="4" id="KW-0539">Nucleus</keyword>
<keyword evidence="9" id="KW-1185">Reference proteome</keyword>
<feature type="compositionally biased region" description="Polar residues" evidence="6">
    <location>
        <begin position="1899"/>
        <end position="1919"/>
    </location>
</feature>
<feature type="region of interest" description="Disordered" evidence="6">
    <location>
        <begin position="1511"/>
        <end position="1544"/>
    </location>
</feature>
<dbReference type="GO" id="GO:0008270">
    <property type="term" value="F:zinc ion binding"/>
    <property type="evidence" value="ECO:0007669"/>
    <property type="project" value="UniProtKB-KW"/>
</dbReference>
<dbReference type="PROSITE" id="PS51156">
    <property type="entry name" value="ELM2"/>
    <property type="match status" value="1"/>
</dbReference>
<sequence>MSRRGDAVEETADKHSPRERSNSNSSSAAGSDNALSAVPQFLPLHSRVGKRYQAVIPDLLASSANADDRLGKKQPLQLPKPRFCRDKALALGPELDKYLKMARSLRDGATFDTQEQVTTLALQHLHRYDYNTTDAACALYARHSIELPTSTVLINEVATKMTGVEEAKKWIGAFYRCMRYTKIDENVFNQMCDLYKKAQTSADVASMTEATVLSRLVSRIKSWREQCKIISSEKVDCAQLLQLLQEAENMQIVLTEKQTLVVRLHSFNAARTKLKEALEYSSKRHQNKKVELNELDTLFEAVVAPKINFPEESSFQETLDEAKELKSTIDQMLSEDKVSLSLIRDVLAKIELVPVNFEQEVAQFQNKMQIAQTWLAKARRCIPNRRPTRRGGSADAKKMDLEAIRALVVDAPYENSAEIFEMQDLLECADAWAVKVKKAIGGGADVTLTQLKELLEEAKGIPVILDEQRYLEAEIAAREWSTVAASKLASRASIEEIEDLLAQAKEIREQIHPKRQSRWKPQVERDINAAMDQSRKWMSELRDNLGFVAYDKLFSSLSSYFSSTHTSKSSSSATSADKTKKKSMDAISKLIEKSQALAIDVSSYTTPLNDLLLKGVEAQAEASAILMSIGCLSGTITADGDDSSHMDVDSMPNELGDLAQASALLEKIDLFPFTFEEGFNLARIVEKEKDWAARVRDCIPPRQSRKKRLANESFTMEQLHELINESKRLRFLFRDELRILSKELRDLVSWRAKAHDVINGEVSMSMSKVIDRLQTFDLMIYGKLQMAKKKLRIGIVIDAVAEKENERKDDVDMSSVPSGVDSSVPNQEEVEKKILVKSDSKTSCESLARAEVGEPIHGKQKVVTLKNEGELAENGVEVKTAAQGTDAINLNGSTTMNMQALEMHTEMIMTHIRIESGCMQKSTAKKEEKNGDDANNIWKAKHGESLLKPVLEMAEESFDLVDSLELKEAETRQTIEDLVLSGEKGENTENITHECVRALEGWKHQLLQLQTESEVLSVEAPEQKATSLILSLLEWLQGSRSFFYDEILPLQDLVVKGDTISESLREIKELNAIQPDTLAILERMLWPLPYLKAHEKVVREWTERVHKCVADKHAHVSELQTLLDSGSGLLLEQGAFKVVIDEAKKARGWLSKLRKRLRSLLTKGIGRMSISAARSLVEEGEDIAIDIPVFDLLKEHLEIASDWENRVLASGIESGQARVASLLALLNEYDCARLVIDLDMHRDVLKSATERYCICRQPFDGLMIGCDHCDDWYHDSCIGMSKERAEKQAKLAGQQNNIWDMQEYAKAFDKHQASVLRKIKREEKTIECTEMQLYSCTNQMNQLRARIDDIERAKACLSITSATENGANGQQQHLNEALKSNLGIPSPKTSKTPSLMVATSVAGPTATVGTNALLLAAAAAAAASTTSTVATSSITIAASTAALTSTSALSHQQYSSILIPPISSVNGLLKSTPTMEPVTKSLPTNIEGSALIANDDKSSDLSLTTATSKDSSSVTDLTSCNSNQSQTATAAPITSTTSNNRTTAPTTITEAHRIPSPAIYNPMTATLMESTERLAAIVVAGGVEQQLAKMKSEYVEVSRQVLELQTLLRINRERLVNAQQALRDLSEVFHARHRLLPFAQTWVRQVVTLLNETTILSRNNIDESTFLPKEYTTALHAMAHPPSSSPATPETMGIDKLFPGVDLFARLLRAVSWSQVMVSVLQERPSRRILNDAITYALEYGLWEDKTTITPLRSLIGRMDAWVSRAHKCITRSAAKTQQLSRLKVLMNEYSKLPLTYVQIADPLTVYFKLLLSGGVKKSKSIGDDEVLTLGAAEATAAKALDEAMIGLVPSGASSSGTKILKKQAPRKRKTYSRKDKVSVRSSKKVRKSQSAPGDANSHLLTSSAASTGMTKATPSTRT</sequence>
<dbReference type="STRING" id="4781.A0A0P1A4N4"/>
<evidence type="ECO:0000313" key="8">
    <source>
        <dbReference type="EMBL" id="CEG35512.1"/>
    </source>
</evidence>
<reference evidence="9" key="1">
    <citation type="submission" date="2014-09" db="EMBL/GenBank/DDBJ databases">
        <authorList>
            <person name="Sharma Rahul"/>
            <person name="Thines Marco"/>
        </authorList>
    </citation>
    <scope>NUCLEOTIDE SEQUENCE [LARGE SCALE GENOMIC DNA]</scope>
</reference>
<dbReference type="InterPro" id="IPR052859">
    <property type="entry name" value="LRR-IQ_domain_protein"/>
</dbReference>
<dbReference type="Pfam" id="PF08429">
    <property type="entry name" value="PLU-1"/>
    <property type="match status" value="2"/>
</dbReference>
<feature type="compositionally biased region" description="Polar residues" evidence="6">
    <location>
        <begin position="1511"/>
        <end position="1524"/>
    </location>
</feature>
<protein>
    <recommendedName>
        <fullName evidence="7">ELM2 domain-containing protein</fullName>
    </recommendedName>
</protein>
<dbReference type="InterPro" id="IPR000949">
    <property type="entry name" value="ELM2_dom"/>
</dbReference>
<dbReference type="PANTHER" id="PTHR46723:SF1">
    <property type="entry name" value="LEUCINE-RICH REPEAT AND IQ DOMAIN-CONTAINING PROTEIN 3"/>
    <property type="match status" value="1"/>
</dbReference>
<evidence type="ECO:0000259" key="7">
    <source>
        <dbReference type="PROSITE" id="PS51156"/>
    </source>
</evidence>
<evidence type="ECO:0000313" key="9">
    <source>
        <dbReference type="Proteomes" id="UP000054928"/>
    </source>
</evidence>
<dbReference type="OMA" id="LECADEW"/>
<proteinExistence type="predicted"/>
<keyword evidence="3" id="KW-0862">Zinc</keyword>
<evidence type="ECO:0000256" key="6">
    <source>
        <dbReference type="SAM" id="MobiDB-lite"/>
    </source>
</evidence>
<dbReference type="InterPro" id="IPR019787">
    <property type="entry name" value="Znf_PHD-finger"/>
</dbReference>
<keyword evidence="1" id="KW-0479">Metal-binding</keyword>
<feature type="compositionally biased region" description="Low complexity" evidence="6">
    <location>
        <begin position="1525"/>
        <end position="1544"/>
    </location>
</feature>
<evidence type="ECO:0000256" key="4">
    <source>
        <dbReference type="ARBA" id="ARBA00023242"/>
    </source>
</evidence>
<dbReference type="OrthoDB" id="784962at2759"/>
<evidence type="ECO:0000256" key="2">
    <source>
        <dbReference type="ARBA" id="ARBA00022771"/>
    </source>
</evidence>
<evidence type="ECO:0000256" key="5">
    <source>
        <dbReference type="SAM" id="Coils"/>
    </source>
</evidence>
<evidence type="ECO:0000256" key="3">
    <source>
        <dbReference type="ARBA" id="ARBA00022833"/>
    </source>
</evidence>
<dbReference type="InterPro" id="IPR013083">
    <property type="entry name" value="Znf_RING/FYVE/PHD"/>
</dbReference>
<dbReference type="InterPro" id="IPR011011">
    <property type="entry name" value="Znf_FYVE_PHD"/>
</dbReference>
<feature type="region of interest" description="Disordered" evidence="6">
    <location>
        <begin position="1"/>
        <end position="33"/>
    </location>
</feature>
<accession>A0A0P1A4N4</accession>
<dbReference type="InterPro" id="IPR013637">
    <property type="entry name" value="Lys_sp_deMease-like_dom"/>
</dbReference>
<feature type="coiled-coil region" evidence="5">
    <location>
        <begin position="1333"/>
        <end position="1360"/>
    </location>
</feature>
<dbReference type="Pfam" id="PF00628">
    <property type="entry name" value="PHD"/>
    <property type="match status" value="1"/>
</dbReference>